<dbReference type="AlphaFoldDB" id="K1E1S2"/>
<gene>
    <name evidence="1" type="ORF">B277_09642</name>
</gene>
<comment type="caution">
    <text evidence="1">The sequence shown here is derived from an EMBL/GenBank/DDBJ whole genome shotgun (WGS) entry which is preliminary data.</text>
</comment>
<accession>K1E1S2</accession>
<dbReference type="EMBL" id="ALWX01000042">
    <property type="protein sequence ID" value="EKA60996.1"/>
    <property type="molecule type" value="Genomic_DNA"/>
</dbReference>
<sequence length="81" mass="8821">MWTPGGEQAVQRLQQIVAADVAGPDRGGEGLHLEVGGVVLVARQDRRKGHRIIHTAPEVAEGWIVVDADHECASQHVRARR</sequence>
<dbReference type="STRING" id="1210046.B277_09642"/>
<name>K1E1S2_9MICO</name>
<evidence type="ECO:0000313" key="1">
    <source>
        <dbReference type="EMBL" id="EKA60996.1"/>
    </source>
</evidence>
<organism evidence="1 2">
    <name type="scientific">Janibacter hoylei PVAS-1</name>
    <dbReference type="NCBI Taxonomy" id="1210046"/>
    <lineage>
        <taxon>Bacteria</taxon>
        <taxon>Bacillati</taxon>
        <taxon>Actinomycetota</taxon>
        <taxon>Actinomycetes</taxon>
        <taxon>Micrococcales</taxon>
        <taxon>Intrasporangiaceae</taxon>
        <taxon>Janibacter</taxon>
    </lineage>
</organism>
<reference evidence="1 2" key="1">
    <citation type="journal article" date="2012" name="J. Bacteriol.">
        <title>Genome Sequence of Janibacter hoylei MTCC8307, Isolated from the Stratospheric Air.</title>
        <authorList>
            <person name="Pawar S.P."/>
            <person name="Dhotre D.P."/>
            <person name="Shetty S.A."/>
            <person name="Chowdhury S.P."/>
            <person name="Chaudhari B.L."/>
            <person name="Shouche Y.S."/>
        </authorList>
    </citation>
    <scope>NUCLEOTIDE SEQUENCE [LARGE SCALE GENOMIC DNA]</scope>
    <source>
        <strain evidence="1 2">PVAS-1</strain>
    </source>
</reference>
<dbReference type="Proteomes" id="UP000004474">
    <property type="component" value="Unassembled WGS sequence"/>
</dbReference>
<protein>
    <submittedName>
        <fullName evidence="1">Uncharacterized protein</fullName>
    </submittedName>
</protein>
<evidence type="ECO:0000313" key="2">
    <source>
        <dbReference type="Proteomes" id="UP000004474"/>
    </source>
</evidence>
<proteinExistence type="predicted"/>